<evidence type="ECO:0000256" key="3">
    <source>
        <dbReference type="ARBA" id="ARBA00022753"/>
    </source>
</evidence>
<feature type="domain" description="VPS28 N-terminal" evidence="8">
    <location>
        <begin position="39"/>
        <end position="118"/>
    </location>
</feature>
<dbReference type="Gene3D" id="1.20.120.1130">
    <property type="match status" value="1"/>
</dbReference>
<keyword evidence="4 5" id="KW-0653">Protein transport</keyword>
<evidence type="ECO:0000256" key="6">
    <source>
        <dbReference type="PROSITE-ProRule" id="PRU00642"/>
    </source>
</evidence>
<feature type="domain" description="VPS28 C-terminal" evidence="7">
    <location>
        <begin position="122"/>
        <end position="212"/>
    </location>
</feature>
<dbReference type="PANTHER" id="PTHR12937:SF0">
    <property type="entry name" value="VACUOLAR PROTEIN SORTING-ASSOCIATED PROTEIN 28 HOMOLOG"/>
    <property type="match status" value="1"/>
</dbReference>
<dbReference type="Gene3D" id="1.20.1440.200">
    <property type="match status" value="1"/>
</dbReference>
<dbReference type="InterPro" id="IPR038358">
    <property type="entry name" value="VPS28_N_sf"/>
</dbReference>
<protein>
    <recommendedName>
        <fullName evidence="5">Vacuolar protein sorting-associated protein 28 homolog</fullName>
    </recommendedName>
</protein>
<dbReference type="FunFam" id="1.20.120.1130:FF:000001">
    <property type="entry name" value="Vacuolar protein sorting-associated protein 28 homolog"/>
    <property type="match status" value="1"/>
</dbReference>
<dbReference type="AlphaFoldDB" id="A0A3M7RAC4"/>
<evidence type="ECO:0000313" key="9">
    <source>
        <dbReference type="EMBL" id="RNA20195.1"/>
    </source>
</evidence>
<dbReference type="InterPro" id="IPR017898">
    <property type="entry name" value="VPS28_N"/>
</dbReference>
<keyword evidence="2 5" id="KW-0813">Transport</keyword>
<comment type="function">
    <text evidence="5">Component of the ESCRT-I complex (endosomal sorting complex required for transport I), a regulator of vesicular trafficking process.</text>
</comment>
<proteinExistence type="inferred from homology"/>
<comment type="subcellular location">
    <subcellularLocation>
        <location evidence="1">Endosome</location>
    </subcellularLocation>
</comment>
<comment type="similarity">
    <text evidence="5 6">Belongs to the VPS28 family.</text>
</comment>
<accession>A0A3M7RAC4</accession>
<reference evidence="9 10" key="1">
    <citation type="journal article" date="2018" name="Sci. Rep.">
        <title>Genomic signatures of local adaptation to the degree of environmental predictability in rotifers.</title>
        <authorList>
            <person name="Franch-Gras L."/>
            <person name="Hahn C."/>
            <person name="Garcia-Roger E.M."/>
            <person name="Carmona M.J."/>
            <person name="Serra M."/>
            <person name="Gomez A."/>
        </authorList>
    </citation>
    <scope>NUCLEOTIDE SEQUENCE [LARGE SCALE GENOMIC DNA]</scope>
    <source>
        <strain evidence="9">HYR1</strain>
    </source>
</reference>
<sequence length="212" mass="24695">METRPEIFEVLELFLSFKHESLISEESVIIQKSKRTRKANLFAIVSTLEHLEKSYIHDCIKPNEYTSACANLLAQYKIAFKLIEPDFKTIEDFLKKFKIHFPIAIARIKEDRPITIKDDKGSSSKLIAQTVSLLITLMDKLRLEIKANDEIQPDLRELINVMSRINNLPTEFDGKSKLQKWYNQLQQMSATDEIDENQSRNLLLDLDSVLYF</sequence>
<dbReference type="PIRSF" id="PIRSF017535">
    <property type="entry name" value="VPS28"/>
    <property type="match status" value="1"/>
</dbReference>
<evidence type="ECO:0000256" key="2">
    <source>
        <dbReference type="ARBA" id="ARBA00022448"/>
    </source>
</evidence>
<evidence type="ECO:0000313" key="10">
    <source>
        <dbReference type="Proteomes" id="UP000276133"/>
    </source>
</evidence>
<dbReference type="InterPro" id="IPR037202">
    <property type="entry name" value="ESCRT_assembly_dom"/>
</dbReference>
<dbReference type="InterPro" id="IPR017899">
    <property type="entry name" value="VPS28_C"/>
</dbReference>
<dbReference type="PROSITE" id="PS51313">
    <property type="entry name" value="VPS28_N"/>
    <property type="match status" value="1"/>
</dbReference>
<comment type="caution">
    <text evidence="9">The sequence shown here is derived from an EMBL/GenBank/DDBJ whole genome shotgun (WGS) entry which is preliminary data.</text>
</comment>
<dbReference type="Proteomes" id="UP000276133">
    <property type="component" value="Unassembled WGS sequence"/>
</dbReference>
<dbReference type="SUPFAM" id="SSF140111">
    <property type="entry name" value="Endosomal sorting complex assembly domain"/>
    <property type="match status" value="1"/>
</dbReference>
<organism evidence="9 10">
    <name type="scientific">Brachionus plicatilis</name>
    <name type="common">Marine rotifer</name>
    <name type="synonym">Brachionus muelleri</name>
    <dbReference type="NCBI Taxonomy" id="10195"/>
    <lineage>
        <taxon>Eukaryota</taxon>
        <taxon>Metazoa</taxon>
        <taxon>Spiralia</taxon>
        <taxon>Gnathifera</taxon>
        <taxon>Rotifera</taxon>
        <taxon>Eurotatoria</taxon>
        <taxon>Monogononta</taxon>
        <taxon>Pseudotrocha</taxon>
        <taxon>Ploima</taxon>
        <taxon>Brachionidae</taxon>
        <taxon>Brachionus</taxon>
    </lineage>
</organism>
<keyword evidence="10" id="KW-1185">Reference proteome</keyword>
<gene>
    <name evidence="9" type="ORF">BpHYR1_020769</name>
</gene>
<dbReference type="EMBL" id="REGN01003902">
    <property type="protein sequence ID" value="RNA20195.1"/>
    <property type="molecule type" value="Genomic_DNA"/>
</dbReference>
<dbReference type="InterPro" id="IPR007143">
    <property type="entry name" value="Vps28"/>
</dbReference>
<dbReference type="PROSITE" id="PS51310">
    <property type="entry name" value="VPS28_C"/>
    <property type="match status" value="1"/>
</dbReference>
<dbReference type="Pfam" id="PF03997">
    <property type="entry name" value="VPS28"/>
    <property type="match status" value="1"/>
</dbReference>
<dbReference type="GO" id="GO:0044877">
    <property type="term" value="F:protein-containing complex binding"/>
    <property type="evidence" value="ECO:0007669"/>
    <property type="project" value="TreeGrafter"/>
</dbReference>
<name>A0A3M7RAC4_BRAPC</name>
<dbReference type="InterPro" id="IPR037206">
    <property type="entry name" value="VPS28_C_sf"/>
</dbReference>
<dbReference type="STRING" id="10195.A0A3M7RAC4"/>
<dbReference type="GO" id="GO:0000813">
    <property type="term" value="C:ESCRT I complex"/>
    <property type="evidence" value="ECO:0007669"/>
    <property type="project" value="UniProtKB-UniRule"/>
</dbReference>
<evidence type="ECO:0000259" key="8">
    <source>
        <dbReference type="PROSITE" id="PS51313"/>
    </source>
</evidence>
<evidence type="ECO:0000259" key="7">
    <source>
        <dbReference type="PROSITE" id="PS51310"/>
    </source>
</evidence>
<evidence type="ECO:0000256" key="4">
    <source>
        <dbReference type="ARBA" id="ARBA00022927"/>
    </source>
</evidence>
<evidence type="ECO:0000256" key="5">
    <source>
        <dbReference type="PIRNR" id="PIRNR017535"/>
    </source>
</evidence>
<evidence type="ECO:0000256" key="1">
    <source>
        <dbReference type="ARBA" id="ARBA00004177"/>
    </source>
</evidence>
<dbReference type="PANTHER" id="PTHR12937">
    <property type="entry name" value="VACUOLAR PROTEIN SORTING 28, ISOFORM 2 VPS28"/>
    <property type="match status" value="1"/>
</dbReference>
<dbReference type="SUPFAM" id="SSF140427">
    <property type="entry name" value="VPS28 C-terminal domain-like"/>
    <property type="match status" value="1"/>
</dbReference>
<keyword evidence="3 5" id="KW-0967">Endosome</keyword>
<dbReference type="GO" id="GO:0043328">
    <property type="term" value="P:protein transport to vacuole involved in ubiquitin-dependent protein catabolic process via the multivesicular body sorting pathway"/>
    <property type="evidence" value="ECO:0007669"/>
    <property type="project" value="TreeGrafter"/>
</dbReference>